<dbReference type="Proteomes" id="UP000001785">
    <property type="component" value="Segment"/>
</dbReference>
<evidence type="ECO:0000313" key="1">
    <source>
        <dbReference type="EMBL" id="AAQ64433.1"/>
    </source>
</evidence>
<dbReference type="GeneID" id="2545781"/>
<evidence type="ECO:0000313" key="2">
    <source>
        <dbReference type="Proteomes" id="UP000001785"/>
    </source>
</evidence>
<dbReference type="EMBL" id="AY283928">
    <property type="protein sequence ID" value="AAQ64433.1"/>
    <property type="molecule type" value="Genomic_DNA"/>
</dbReference>
<gene>
    <name evidence="1" type="ORF">KVP40.0365</name>
</gene>
<organism evidence="1 2">
    <name type="scientific">Vibrio phage KVP40 (isolate Vibrio parahaemolyticus/Japan/Matsuzaki/1991)</name>
    <name type="common">KVP40</name>
    <name type="synonym">Bacteriophage KVP40</name>
    <dbReference type="NCBI Taxonomy" id="75320"/>
    <lineage>
        <taxon>Viruses</taxon>
        <taxon>Duplodnaviria</taxon>
        <taxon>Heunggongvirae</taxon>
        <taxon>Uroviricota</taxon>
        <taxon>Caudoviricetes</taxon>
        <taxon>Pantevenvirales</taxon>
        <taxon>Straboviridae</taxon>
        <taxon>Schizotequatrovirus</taxon>
        <taxon>Schizotequatrovirus KVP40</taxon>
    </lineage>
</organism>
<organismHost>
    <name type="scientific">Vibrio parahaemolyticus</name>
    <dbReference type="NCBI Taxonomy" id="670"/>
</organismHost>
<name>Q6WHE0_BPKVM</name>
<reference evidence="1 2" key="1">
    <citation type="journal article" date="2003" name="J. Bacteriol.">
        <title>Complete genome sequence of the broad-host-range vibriophage KVP40: comparative genomics of a T4-related bacteriophage.</title>
        <authorList>
            <person name="Miller E."/>
            <person name="Heidelberg J."/>
            <person name="Eisen J."/>
            <person name="Nelson W."/>
            <person name="Durkin A."/>
            <person name="Ciecko A."/>
            <person name="Feldblyum T."/>
            <person name="White O."/>
            <person name="Paulsen I."/>
            <person name="Nierman W."/>
            <person name="Lee J."/>
            <person name="Szczypinski B."/>
            <person name="Fraser C."/>
        </authorList>
    </citation>
    <scope>NUCLEOTIDE SEQUENCE</scope>
    <source>
        <strain evidence="2">Isolate Vibrio parahaemolyticus/Japan/Matsuzaki /1991</strain>
    </source>
</reference>
<sequence>MGRFMEYTKYEIQKYRSRRSHGINLPDYNGAIYIDLPSSPCGSDSNYFAVLNSEEQIAVEIAFGGYYNETEGDRDPIPEDTDFHLIGSQGHYEAQGRMFNSNLRVWLRGAGKITIIY</sequence>
<dbReference type="RefSeq" id="NP_899610.1">
    <property type="nucleotide sequence ID" value="NC_005083.2"/>
</dbReference>
<protein>
    <submittedName>
        <fullName evidence="1">Uncharacterized protein</fullName>
    </submittedName>
</protein>
<accession>Q6WHE0</accession>
<dbReference type="OrthoDB" id="28852at10239"/>
<proteinExistence type="predicted"/>
<dbReference type="KEGG" id="vg:2545781"/>
<keyword evidence="2" id="KW-1185">Reference proteome</keyword>